<dbReference type="RefSeq" id="WP_182777900.1">
    <property type="nucleotide sequence ID" value="NZ_BAAAHW010000039.1"/>
</dbReference>
<comment type="caution">
    <text evidence="3">The sequence shown here is derived from an EMBL/GenBank/DDBJ whole genome shotgun (WGS) entry which is preliminary data.</text>
</comment>
<dbReference type="Pfam" id="PF00857">
    <property type="entry name" value="Isochorismatase"/>
    <property type="match status" value="1"/>
</dbReference>
<reference evidence="3 4" key="1">
    <citation type="submission" date="2020-08" db="EMBL/GenBank/DDBJ databases">
        <title>Sequencing the genomes of 1000 actinobacteria strains.</title>
        <authorList>
            <person name="Klenk H.-P."/>
        </authorList>
    </citation>
    <scope>NUCLEOTIDE SEQUENCE [LARGE SCALE GENOMIC DNA]</scope>
    <source>
        <strain evidence="3 4">DSM 41827</strain>
    </source>
</reference>
<dbReference type="PANTHER" id="PTHR43540">
    <property type="entry name" value="PEROXYUREIDOACRYLATE/UREIDOACRYLATE AMIDOHYDROLASE-RELATED"/>
    <property type="match status" value="1"/>
</dbReference>
<keyword evidence="4" id="KW-1185">Reference proteome</keyword>
<keyword evidence="1 3" id="KW-0378">Hydrolase</keyword>
<protein>
    <submittedName>
        <fullName evidence="3">Bifunctional isochorismate lyase/aryl carrier protein</fullName>
        <ecNumber evidence="3">3.3.2.1</ecNumber>
    </submittedName>
</protein>
<sequence length="223" mass="23680">MTSLSVVPYPMPDAASLPDGGPSWRIDPCRAALVVQHMQEYVLRALRETAPVAELLDNVSRLAETARCFGVPVVYVTRIPGSRSVGGEGPGPVFPAPVPLAPPTEADARAVVDVLRPEAGDTVLTAKRYSAFAGTRLRSRLKELGRDQVVVVGAAARTDVLLTAADAWMQDLEPFVVADAMADRTAADHTMAVHWLAATCATVTVTEAVRAELRGRPADTTTV</sequence>
<dbReference type="EC" id="3.3.2.1" evidence="3"/>
<organism evidence="3 4">
    <name type="scientific">Streptomyces murinus</name>
    <dbReference type="NCBI Taxonomy" id="33900"/>
    <lineage>
        <taxon>Bacteria</taxon>
        <taxon>Bacillati</taxon>
        <taxon>Actinomycetota</taxon>
        <taxon>Actinomycetes</taxon>
        <taxon>Kitasatosporales</taxon>
        <taxon>Streptomycetaceae</taxon>
        <taxon>Streptomyces</taxon>
    </lineage>
</organism>
<evidence type="ECO:0000313" key="4">
    <source>
        <dbReference type="Proteomes" id="UP000577386"/>
    </source>
</evidence>
<dbReference type="GO" id="GO:0016829">
    <property type="term" value="F:lyase activity"/>
    <property type="evidence" value="ECO:0007669"/>
    <property type="project" value="UniProtKB-KW"/>
</dbReference>
<dbReference type="GeneID" id="93978227"/>
<accession>A0A7W3NW19</accession>
<dbReference type="Proteomes" id="UP000577386">
    <property type="component" value="Unassembled WGS sequence"/>
</dbReference>
<evidence type="ECO:0000313" key="3">
    <source>
        <dbReference type="EMBL" id="MBA9057776.1"/>
    </source>
</evidence>
<dbReference type="AlphaFoldDB" id="A0A7W3NW19"/>
<name>A0A7W3NW19_STRMR</name>
<feature type="domain" description="Isochorismatase-like" evidence="2">
    <location>
        <begin position="31"/>
        <end position="207"/>
    </location>
</feature>
<dbReference type="InterPro" id="IPR016291">
    <property type="entry name" value="Isochorismatase"/>
</dbReference>
<dbReference type="GO" id="GO:0008908">
    <property type="term" value="F:isochorismatase activity"/>
    <property type="evidence" value="ECO:0007669"/>
    <property type="project" value="UniProtKB-EC"/>
</dbReference>
<dbReference type="InterPro" id="IPR036380">
    <property type="entry name" value="Isochorismatase-like_sf"/>
</dbReference>
<dbReference type="SUPFAM" id="SSF52499">
    <property type="entry name" value="Isochorismatase-like hydrolases"/>
    <property type="match status" value="1"/>
</dbReference>
<dbReference type="InterPro" id="IPR050272">
    <property type="entry name" value="Isochorismatase-like_hydrls"/>
</dbReference>
<dbReference type="PRINTS" id="PR01398">
    <property type="entry name" value="ISCHRISMTASE"/>
</dbReference>
<evidence type="ECO:0000259" key="2">
    <source>
        <dbReference type="Pfam" id="PF00857"/>
    </source>
</evidence>
<dbReference type="Gene3D" id="3.40.50.850">
    <property type="entry name" value="Isochorismatase-like"/>
    <property type="match status" value="1"/>
</dbReference>
<gene>
    <name evidence="3" type="ORF">HDA42_006954</name>
</gene>
<keyword evidence="3" id="KW-0456">Lyase</keyword>
<dbReference type="EMBL" id="JACJIJ010000002">
    <property type="protein sequence ID" value="MBA9057776.1"/>
    <property type="molecule type" value="Genomic_DNA"/>
</dbReference>
<proteinExistence type="predicted"/>
<dbReference type="PANTHER" id="PTHR43540:SF3">
    <property type="entry name" value="ENTEROBACTIN SYNTHASE COMPONENT B"/>
    <property type="match status" value="1"/>
</dbReference>
<dbReference type="InterPro" id="IPR000868">
    <property type="entry name" value="Isochorismatase-like_dom"/>
</dbReference>
<evidence type="ECO:0000256" key="1">
    <source>
        <dbReference type="ARBA" id="ARBA00022801"/>
    </source>
</evidence>